<name>A0ABR3FRT0_9AGAR</name>
<evidence type="ECO:0000256" key="7">
    <source>
        <dbReference type="ARBA" id="ARBA00022723"/>
    </source>
</evidence>
<evidence type="ECO:0000256" key="1">
    <source>
        <dbReference type="ARBA" id="ARBA00001971"/>
    </source>
</evidence>
<reference evidence="14 15" key="1">
    <citation type="submission" date="2024-02" db="EMBL/GenBank/DDBJ databases">
        <title>A draft genome for the cacao thread blight pathogen Marasmius crinis-equi.</title>
        <authorList>
            <person name="Cohen S.P."/>
            <person name="Baruah I.K."/>
            <person name="Amoako-Attah I."/>
            <person name="Bukari Y."/>
            <person name="Meinhardt L.W."/>
            <person name="Bailey B.A."/>
        </authorList>
    </citation>
    <scope>NUCLEOTIDE SEQUENCE [LARGE SCALE GENOMIC DNA]</scope>
    <source>
        <strain evidence="14 15">GH-76</strain>
    </source>
</reference>
<dbReference type="InterPro" id="IPR001128">
    <property type="entry name" value="Cyt_P450"/>
</dbReference>
<keyword evidence="7 13" id="KW-0479">Metal-binding</keyword>
<keyword evidence="10 13" id="KW-0408">Iron</keyword>
<dbReference type="PRINTS" id="PR00465">
    <property type="entry name" value="EP450IV"/>
</dbReference>
<evidence type="ECO:0008006" key="16">
    <source>
        <dbReference type="Google" id="ProtNLM"/>
    </source>
</evidence>
<keyword evidence="8" id="KW-1133">Transmembrane helix</keyword>
<dbReference type="EMBL" id="JBAHYK010000136">
    <property type="protein sequence ID" value="KAL0577821.1"/>
    <property type="molecule type" value="Genomic_DNA"/>
</dbReference>
<evidence type="ECO:0000256" key="3">
    <source>
        <dbReference type="ARBA" id="ARBA00004721"/>
    </source>
</evidence>
<evidence type="ECO:0000256" key="2">
    <source>
        <dbReference type="ARBA" id="ARBA00004370"/>
    </source>
</evidence>
<keyword evidence="11 13" id="KW-0503">Monooxygenase</keyword>
<proteinExistence type="inferred from homology"/>
<dbReference type="InterPro" id="IPR050121">
    <property type="entry name" value="Cytochrome_P450_monoxygenase"/>
</dbReference>
<evidence type="ECO:0000256" key="10">
    <source>
        <dbReference type="ARBA" id="ARBA00023004"/>
    </source>
</evidence>
<comment type="caution">
    <text evidence="14">The sequence shown here is derived from an EMBL/GenBank/DDBJ whole genome shotgun (WGS) entry which is preliminary data.</text>
</comment>
<dbReference type="PANTHER" id="PTHR24305">
    <property type="entry name" value="CYTOCHROME P450"/>
    <property type="match status" value="1"/>
</dbReference>
<evidence type="ECO:0000313" key="14">
    <source>
        <dbReference type="EMBL" id="KAL0577821.1"/>
    </source>
</evidence>
<dbReference type="InterPro" id="IPR036396">
    <property type="entry name" value="Cyt_P450_sf"/>
</dbReference>
<sequence length="501" mass="57185">MSPQINLRAVLASVLVFTFVVRKVQRWRALSKFPGPFLAQWTRFYRAYYDIVVGGGWLEHLEELHEIYGPVVRTGPNELHFSDPTAYGDIYTSSPLHPKDPYMYRTFAIPPSSFSETDPKEHSAVKSLTSTFFSRKSILGVEHIIQEQIDKLLARLINNHKSRPANMDLALRSTTLDIITVYTFAYSIDAISYPDFEHPVLMGIDKHVKKLWIFKHFPLIKQFLVNLPRWLAIAIAPSTKPTLEFTGEMEKLVDYALADPYRVVEQDSRNVFYTLLNDVYGEKKLKQSHKVTRKWLIGEGQVLRVAGSDTVGNTCTIATRCVLRDQRVLAKLVEELENAWPDKERPMLYEKLEKLPYLTAVIKESLRMAHGLVTPLARVVPHTGSMIAGNSVPPGTVVSIGNSFVHNNPEVFSDPTRFYPERWMQGDTHALEKYLVAFGKGPRSCIGINLAWCELYLILGNLFRKLDLHATHDLNSKLRVIDYLVPFYDGEVLHVTVNERT</sequence>
<evidence type="ECO:0000256" key="6">
    <source>
        <dbReference type="ARBA" id="ARBA00022692"/>
    </source>
</evidence>
<organism evidence="14 15">
    <name type="scientific">Marasmius crinis-equi</name>
    <dbReference type="NCBI Taxonomy" id="585013"/>
    <lineage>
        <taxon>Eukaryota</taxon>
        <taxon>Fungi</taxon>
        <taxon>Dikarya</taxon>
        <taxon>Basidiomycota</taxon>
        <taxon>Agaricomycotina</taxon>
        <taxon>Agaricomycetes</taxon>
        <taxon>Agaricomycetidae</taxon>
        <taxon>Agaricales</taxon>
        <taxon>Marasmiineae</taxon>
        <taxon>Marasmiaceae</taxon>
        <taxon>Marasmius</taxon>
    </lineage>
</organism>
<keyword evidence="6" id="KW-0812">Transmembrane</keyword>
<dbReference type="PRINTS" id="PR00385">
    <property type="entry name" value="P450"/>
</dbReference>
<dbReference type="InterPro" id="IPR017972">
    <property type="entry name" value="Cyt_P450_CS"/>
</dbReference>
<evidence type="ECO:0000256" key="9">
    <source>
        <dbReference type="ARBA" id="ARBA00023002"/>
    </source>
</evidence>
<evidence type="ECO:0000256" key="13">
    <source>
        <dbReference type="RuleBase" id="RU000461"/>
    </source>
</evidence>
<evidence type="ECO:0000256" key="5">
    <source>
        <dbReference type="ARBA" id="ARBA00022617"/>
    </source>
</evidence>
<evidence type="ECO:0000256" key="12">
    <source>
        <dbReference type="ARBA" id="ARBA00023136"/>
    </source>
</evidence>
<evidence type="ECO:0000313" key="15">
    <source>
        <dbReference type="Proteomes" id="UP001465976"/>
    </source>
</evidence>
<keyword evidence="12" id="KW-0472">Membrane</keyword>
<accession>A0ABR3FRT0</accession>
<gene>
    <name evidence="14" type="ORF">V5O48_004188</name>
</gene>
<dbReference type="SUPFAM" id="SSF48264">
    <property type="entry name" value="Cytochrome P450"/>
    <property type="match status" value="1"/>
</dbReference>
<dbReference type="Pfam" id="PF00067">
    <property type="entry name" value="p450"/>
    <property type="match status" value="1"/>
</dbReference>
<keyword evidence="15" id="KW-1185">Reference proteome</keyword>
<dbReference type="PANTHER" id="PTHR24305:SF166">
    <property type="entry name" value="CYTOCHROME P450 12A4, MITOCHONDRIAL-RELATED"/>
    <property type="match status" value="1"/>
</dbReference>
<dbReference type="Proteomes" id="UP001465976">
    <property type="component" value="Unassembled WGS sequence"/>
</dbReference>
<comment type="subcellular location">
    <subcellularLocation>
        <location evidence="2">Membrane</location>
    </subcellularLocation>
</comment>
<dbReference type="CDD" id="cd11062">
    <property type="entry name" value="CYP58-like"/>
    <property type="match status" value="1"/>
</dbReference>
<comment type="cofactor">
    <cofactor evidence="1">
        <name>heme</name>
        <dbReference type="ChEBI" id="CHEBI:30413"/>
    </cofactor>
</comment>
<keyword evidence="5 13" id="KW-0349">Heme</keyword>
<comment type="similarity">
    <text evidence="4 13">Belongs to the cytochrome P450 family.</text>
</comment>
<protein>
    <recommendedName>
        <fullName evidence="16">Cytochrome P450</fullName>
    </recommendedName>
</protein>
<evidence type="ECO:0000256" key="11">
    <source>
        <dbReference type="ARBA" id="ARBA00023033"/>
    </source>
</evidence>
<comment type="pathway">
    <text evidence="3">Secondary metabolite biosynthesis; terpenoid biosynthesis.</text>
</comment>
<dbReference type="InterPro" id="IPR002403">
    <property type="entry name" value="Cyt_P450_E_grp-IV"/>
</dbReference>
<dbReference type="PROSITE" id="PS00086">
    <property type="entry name" value="CYTOCHROME_P450"/>
    <property type="match status" value="1"/>
</dbReference>
<keyword evidence="9 13" id="KW-0560">Oxidoreductase</keyword>
<evidence type="ECO:0000256" key="8">
    <source>
        <dbReference type="ARBA" id="ARBA00022989"/>
    </source>
</evidence>
<evidence type="ECO:0000256" key="4">
    <source>
        <dbReference type="ARBA" id="ARBA00010617"/>
    </source>
</evidence>
<dbReference type="Gene3D" id="1.10.630.10">
    <property type="entry name" value="Cytochrome P450"/>
    <property type="match status" value="1"/>
</dbReference>